<dbReference type="AlphaFoldDB" id="A0A4V3JRV8"/>
<dbReference type="InterPro" id="IPR017714">
    <property type="entry name" value="MethylthioRu-1-P_deHdtase_MtnB"/>
</dbReference>
<evidence type="ECO:0000256" key="1">
    <source>
        <dbReference type="ARBA" id="ARBA00022605"/>
    </source>
</evidence>
<comment type="pathway">
    <text evidence="6">Amino-acid biosynthesis; L-methionine biosynthesis via salvage pathway; L-methionine from S-methyl-5-thio-alpha-D-ribose 1-phosphate: step 2/6.</text>
</comment>
<dbReference type="GO" id="GO:0008270">
    <property type="term" value="F:zinc ion binding"/>
    <property type="evidence" value="ECO:0007669"/>
    <property type="project" value="UniProtKB-UniRule"/>
</dbReference>
<dbReference type="InterPro" id="IPR001303">
    <property type="entry name" value="Aldolase_II/adducin_N"/>
</dbReference>
<dbReference type="SUPFAM" id="SSF53639">
    <property type="entry name" value="AraD/HMP-PK domain-like"/>
    <property type="match status" value="1"/>
</dbReference>
<evidence type="ECO:0000259" key="7">
    <source>
        <dbReference type="SMART" id="SM01007"/>
    </source>
</evidence>
<keyword evidence="4 6" id="KW-0486">Methionine biosynthesis</keyword>
<evidence type="ECO:0000256" key="4">
    <source>
        <dbReference type="ARBA" id="ARBA00023167"/>
    </source>
</evidence>
<dbReference type="OrthoDB" id="9805559at2"/>
<evidence type="ECO:0000256" key="5">
    <source>
        <dbReference type="ARBA" id="ARBA00023239"/>
    </source>
</evidence>
<keyword evidence="5 6" id="KW-0456">Lyase</keyword>
<keyword evidence="2 6" id="KW-0479">Metal-binding</keyword>
<proteinExistence type="inferred from homology"/>
<dbReference type="GO" id="GO:0019509">
    <property type="term" value="P:L-methionine salvage from methylthioadenosine"/>
    <property type="evidence" value="ECO:0007669"/>
    <property type="project" value="UniProtKB-UniRule"/>
</dbReference>
<comment type="catalytic activity">
    <reaction evidence="6">
        <text>5-(methylsulfanyl)-D-ribulose 1-phosphate = 5-methylsulfanyl-2,3-dioxopentyl phosphate + H2O</text>
        <dbReference type="Rhea" id="RHEA:15549"/>
        <dbReference type="ChEBI" id="CHEBI:15377"/>
        <dbReference type="ChEBI" id="CHEBI:58548"/>
        <dbReference type="ChEBI" id="CHEBI:58828"/>
        <dbReference type="EC" id="4.2.1.109"/>
    </reaction>
</comment>
<feature type="binding site" evidence="6">
    <location>
        <position position="103"/>
    </location>
    <ligand>
        <name>Zn(2+)</name>
        <dbReference type="ChEBI" id="CHEBI:29105"/>
    </ligand>
</feature>
<dbReference type="InterPro" id="IPR036409">
    <property type="entry name" value="Aldolase_II/adducin_N_sf"/>
</dbReference>
<keyword evidence="9" id="KW-1185">Reference proteome</keyword>
<name>A0A4V3JRV8_9LEPT</name>
<comment type="caution">
    <text evidence="8">The sequence shown here is derived from an EMBL/GenBank/DDBJ whole genome shotgun (WGS) entry which is preliminary data.</text>
</comment>
<comment type="function">
    <text evidence="6">Catalyzes the dehydration of methylthioribulose-1-phosphate (MTRu-1-P) into 2,3-diketo-5-methylthiopentyl-1-phosphate (DK-MTP-1-P).</text>
</comment>
<protein>
    <recommendedName>
        <fullName evidence="6">Methylthioribulose-1-phosphate dehydratase</fullName>
        <shortName evidence="6">MTRu-1-P dehydratase</shortName>
        <ecNumber evidence="6">4.2.1.109</ecNumber>
    </recommendedName>
</protein>
<dbReference type="EC" id="4.2.1.109" evidence="6"/>
<dbReference type="UniPathway" id="UPA00904">
    <property type="reaction ID" value="UER00875"/>
</dbReference>
<gene>
    <name evidence="6 8" type="primary">mtnB</name>
    <name evidence="8" type="ORF">EHQ58_04600</name>
</gene>
<dbReference type="Gene3D" id="3.40.225.10">
    <property type="entry name" value="Class II aldolase/adducin N-terminal domain"/>
    <property type="match status" value="1"/>
</dbReference>
<sequence>MGDQASVREIVHLAKIYYQRQWMFATAGNLSFRAETPSQFWVTASGKNKGNLTESDFVCVEVASATLIKNSPTNSEPTNKPSAETSIHRSIYRHFNDVQSILHVHTLSSNLLNFNLDPSEGFRLIKIPNIEMIKAYGIWKEKPNLEMAVFYNYGDVAQIAEQISIFFNENPEYPLPFLLVEEHGPTVWGKTIDEANRHLEATAFLFDVMQELRK</sequence>
<evidence type="ECO:0000256" key="3">
    <source>
        <dbReference type="ARBA" id="ARBA00022833"/>
    </source>
</evidence>
<evidence type="ECO:0000256" key="2">
    <source>
        <dbReference type="ARBA" id="ARBA00022723"/>
    </source>
</evidence>
<dbReference type="SMART" id="SM01007">
    <property type="entry name" value="Aldolase_II"/>
    <property type="match status" value="1"/>
</dbReference>
<dbReference type="HAMAP" id="MF_01677">
    <property type="entry name" value="Salvage_MtnB"/>
    <property type="match status" value="1"/>
</dbReference>
<reference evidence="8" key="1">
    <citation type="journal article" date="2019" name="PLoS Negl. Trop. Dis.">
        <title>Revisiting the worldwide diversity of Leptospira species in the environment.</title>
        <authorList>
            <person name="Vincent A.T."/>
            <person name="Schiettekatte O."/>
            <person name="Bourhy P."/>
            <person name="Veyrier F.J."/>
            <person name="Picardeau M."/>
        </authorList>
    </citation>
    <scope>NUCLEOTIDE SEQUENCE [LARGE SCALE GENOMIC DNA]</scope>
    <source>
        <strain evidence="8">201702476</strain>
    </source>
</reference>
<keyword evidence="1 6" id="KW-0028">Amino-acid biosynthesis</keyword>
<evidence type="ECO:0000313" key="8">
    <source>
        <dbReference type="EMBL" id="TGL61891.1"/>
    </source>
</evidence>
<feature type="binding site" evidence="6">
    <location>
        <position position="105"/>
    </location>
    <ligand>
        <name>Zn(2+)</name>
        <dbReference type="ChEBI" id="CHEBI:29105"/>
    </ligand>
</feature>
<comment type="cofactor">
    <cofactor evidence="6">
        <name>Zn(2+)</name>
        <dbReference type="ChEBI" id="CHEBI:29105"/>
    </cofactor>
    <text evidence="6">Binds 1 zinc ion per subunit.</text>
</comment>
<organism evidence="8 9">
    <name type="scientific">Leptospira ognonensis</name>
    <dbReference type="NCBI Taxonomy" id="2484945"/>
    <lineage>
        <taxon>Bacteria</taxon>
        <taxon>Pseudomonadati</taxon>
        <taxon>Spirochaetota</taxon>
        <taxon>Spirochaetia</taxon>
        <taxon>Leptospirales</taxon>
        <taxon>Leptospiraceae</taxon>
        <taxon>Leptospira</taxon>
    </lineage>
</organism>
<evidence type="ECO:0000256" key="6">
    <source>
        <dbReference type="HAMAP-Rule" id="MF_01677"/>
    </source>
</evidence>
<dbReference type="GO" id="GO:0005737">
    <property type="term" value="C:cytoplasm"/>
    <property type="evidence" value="ECO:0007669"/>
    <property type="project" value="UniProtKB-UniRule"/>
</dbReference>
<dbReference type="PANTHER" id="PTHR10640:SF7">
    <property type="entry name" value="METHYLTHIORIBULOSE-1-PHOSPHATE DEHYDRATASE"/>
    <property type="match status" value="1"/>
</dbReference>
<accession>A0A4V3JRV8</accession>
<keyword evidence="3 6" id="KW-0862">Zinc</keyword>
<dbReference type="RefSeq" id="WP_135622559.1">
    <property type="nucleotide sequence ID" value="NZ_RQGD01000014.1"/>
</dbReference>
<dbReference type="Proteomes" id="UP000297693">
    <property type="component" value="Unassembled WGS sequence"/>
</dbReference>
<dbReference type="GO" id="GO:0046570">
    <property type="term" value="F:methylthioribulose 1-phosphate dehydratase activity"/>
    <property type="evidence" value="ECO:0007669"/>
    <property type="project" value="UniProtKB-UniRule"/>
</dbReference>
<feature type="domain" description="Class II aldolase/adducin N-terminal" evidence="7">
    <location>
        <begin position="8"/>
        <end position="210"/>
    </location>
</feature>
<dbReference type="EMBL" id="RQGD01000014">
    <property type="protein sequence ID" value="TGL61891.1"/>
    <property type="molecule type" value="Genomic_DNA"/>
</dbReference>
<dbReference type="Pfam" id="PF00596">
    <property type="entry name" value="Aldolase_II"/>
    <property type="match status" value="1"/>
</dbReference>
<dbReference type="PANTHER" id="PTHR10640">
    <property type="entry name" value="METHYLTHIORIBULOSE-1-PHOSPHATE DEHYDRATASE"/>
    <property type="match status" value="1"/>
</dbReference>
<comment type="similarity">
    <text evidence="6">Belongs to the aldolase class II family. MtnB subfamily.</text>
</comment>
<dbReference type="NCBIfam" id="TIGR03328">
    <property type="entry name" value="salvage_mtnB"/>
    <property type="match status" value="1"/>
</dbReference>
<evidence type="ECO:0000313" key="9">
    <source>
        <dbReference type="Proteomes" id="UP000297693"/>
    </source>
</evidence>